<feature type="domain" description="ShKT" evidence="2">
    <location>
        <begin position="143"/>
        <end position="177"/>
    </location>
</feature>
<dbReference type="EMBL" id="CAACVS010000112">
    <property type="protein sequence ID" value="VEU37008.1"/>
    <property type="molecule type" value="Genomic_DNA"/>
</dbReference>
<keyword evidence="4" id="KW-1185">Reference proteome</keyword>
<dbReference type="PROSITE" id="PS51670">
    <property type="entry name" value="SHKT"/>
    <property type="match status" value="2"/>
</dbReference>
<dbReference type="Pfam" id="PF01549">
    <property type="entry name" value="ShK"/>
    <property type="match status" value="2"/>
</dbReference>
<reference evidence="3 4" key="1">
    <citation type="submission" date="2019-01" db="EMBL/GenBank/DDBJ databases">
        <authorList>
            <person name="Ferrante I. M."/>
        </authorList>
    </citation>
    <scope>NUCLEOTIDE SEQUENCE [LARGE SCALE GENOMIC DNA]</scope>
    <source>
        <strain evidence="3 4">B856</strain>
    </source>
</reference>
<dbReference type="SMART" id="SM00254">
    <property type="entry name" value="ShKT"/>
    <property type="match status" value="2"/>
</dbReference>
<feature type="domain" description="ShKT" evidence="2">
    <location>
        <begin position="64"/>
        <end position="98"/>
    </location>
</feature>
<dbReference type="InterPro" id="IPR003582">
    <property type="entry name" value="ShKT_dom"/>
</dbReference>
<protein>
    <recommendedName>
        <fullName evidence="2">ShKT domain-containing protein</fullName>
    </recommendedName>
</protein>
<keyword evidence="1" id="KW-0732">Signal</keyword>
<evidence type="ECO:0000256" key="1">
    <source>
        <dbReference type="SAM" id="SignalP"/>
    </source>
</evidence>
<name>A0A448Z4Q2_9STRA</name>
<feature type="chain" id="PRO_5019097717" description="ShKT domain-containing protein" evidence="1">
    <location>
        <begin position="25"/>
        <end position="177"/>
    </location>
</feature>
<evidence type="ECO:0000313" key="4">
    <source>
        <dbReference type="Proteomes" id="UP000291116"/>
    </source>
</evidence>
<dbReference type="OrthoDB" id="291007at2759"/>
<accession>A0A448Z4Q2</accession>
<feature type="signal peptide" evidence="1">
    <location>
        <begin position="1"/>
        <end position="24"/>
    </location>
</feature>
<evidence type="ECO:0000313" key="3">
    <source>
        <dbReference type="EMBL" id="VEU37008.1"/>
    </source>
</evidence>
<dbReference type="PANTHER" id="PTHR21724:SF109">
    <property type="entry name" value="SHKT DOMAIN-CONTAINING PROTEIN"/>
    <property type="match status" value="1"/>
</dbReference>
<evidence type="ECO:0000259" key="2">
    <source>
        <dbReference type="PROSITE" id="PS51670"/>
    </source>
</evidence>
<dbReference type="PANTHER" id="PTHR21724">
    <property type="entry name" value="SHKT DOMAIN-CONTAINING PROTEIN"/>
    <property type="match status" value="1"/>
</dbReference>
<dbReference type="Proteomes" id="UP000291116">
    <property type="component" value="Unassembled WGS sequence"/>
</dbReference>
<sequence length="177" mass="20065">MKQPLPFISSALLLSLLKLSGCTSEREEQISAVDSHVGMECLAENTDLDSFRCIASKQSLIIPCVDVNPKCEYWASMGECNKNPQFMKIDCRKSCLSCISLHPDDEPQVAFDDTRVEVLWHLYKSQEYLHAKATSNIANLKNCGNNYAECTHWWAKGECETNPRFMKTECRLACRTC</sequence>
<gene>
    <name evidence="3" type="ORF">PSNMU_V1.4_AUG-EV-PASAV3_0037860</name>
</gene>
<dbReference type="AlphaFoldDB" id="A0A448Z4Q2"/>
<organism evidence="3 4">
    <name type="scientific">Pseudo-nitzschia multistriata</name>
    <dbReference type="NCBI Taxonomy" id="183589"/>
    <lineage>
        <taxon>Eukaryota</taxon>
        <taxon>Sar</taxon>
        <taxon>Stramenopiles</taxon>
        <taxon>Ochrophyta</taxon>
        <taxon>Bacillariophyta</taxon>
        <taxon>Bacillariophyceae</taxon>
        <taxon>Bacillariophycidae</taxon>
        <taxon>Bacillariales</taxon>
        <taxon>Bacillariaceae</taxon>
        <taxon>Pseudo-nitzschia</taxon>
    </lineage>
</organism>
<proteinExistence type="predicted"/>